<gene>
    <name evidence="1" type="ORF">L484_016073</name>
</gene>
<protein>
    <submittedName>
        <fullName evidence="1">Uncharacterized protein</fullName>
    </submittedName>
</protein>
<dbReference type="EMBL" id="KE346122">
    <property type="protein sequence ID" value="EXC26855.1"/>
    <property type="molecule type" value="Genomic_DNA"/>
</dbReference>
<dbReference type="Proteomes" id="UP000030645">
    <property type="component" value="Unassembled WGS sequence"/>
</dbReference>
<evidence type="ECO:0000313" key="1">
    <source>
        <dbReference type="EMBL" id="EXC26855.1"/>
    </source>
</evidence>
<keyword evidence="2" id="KW-1185">Reference proteome</keyword>
<reference evidence="2" key="1">
    <citation type="submission" date="2013-01" db="EMBL/GenBank/DDBJ databases">
        <title>Draft Genome Sequence of a Mulberry Tree, Morus notabilis C.K. Schneid.</title>
        <authorList>
            <person name="He N."/>
            <person name="Zhao S."/>
        </authorList>
    </citation>
    <scope>NUCLEOTIDE SEQUENCE</scope>
</reference>
<accession>W9SDL2</accession>
<sequence length="155" mass="17718">MIESVGEVIGKSFEKCMKADEKGHCHRSFMCARVLLVISKPLRQGGRIHLGDGDEIASGIPRHTLSECLIVLEGNQWCVGELRYGDWLRATSTRPCLSSSEDRSRRFQNASQHPQWRSVKASFPLLEKASDPETIWWKVEMHKIQNKLEKIVKIM</sequence>
<dbReference type="AlphaFoldDB" id="W9SDL2"/>
<name>W9SDL2_9ROSA</name>
<evidence type="ECO:0000313" key="2">
    <source>
        <dbReference type="Proteomes" id="UP000030645"/>
    </source>
</evidence>
<proteinExistence type="predicted"/>
<organism evidence="1 2">
    <name type="scientific">Morus notabilis</name>
    <dbReference type="NCBI Taxonomy" id="981085"/>
    <lineage>
        <taxon>Eukaryota</taxon>
        <taxon>Viridiplantae</taxon>
        <taxon>Streptophyta</taxon>
        <taxon>Embryophyta</taxon>
        <taxon>Tracheophyta</taxon>
        <taxon>Spermatophyta</taxon>
        <taxon>Magnoliopsida</taxon>
        <taxon>eudicotyledons</taxon>
        <taxon>Gunneridae</taxon>
        <taxon>Pentapetalae</taxon>
        <taxon>rosids</taxon>
        <taxon>fabids</taxon>
        <taxon>Rosales</taxon>
        <taxon>Moraceae</taxon>
        <taxon>Moreae</taxon>
        <taxon>Morus</taxon>
    </lineage>
</organism>